<accession>A0A5C6RS54</accession>
<dbReference type="Gene3D" id="3.40.50.12170">
    <property type="entry name" value="Uncharacterised protein PF07075, DUF1343"/>
    <property type="match status" value="1"/>
</dbReference>
<gene>
    <name evidence="3" type="ORF">FRY97_06480</name>
</gene>
<dbReference type="InterPro" id="IPR048503">
    <property type="entry name" value="NamZ_C"/>
</dbReference>
<sequence length="394" mass="43816">MSVQTGLGRLLQSPALQGKAGGRIGYLCHSASVTAGCKDGVLAMHQVFGARLAAIFSPQHGLFADAQDNMIETPHSRHPHLGLPVYSLYAEARTPSPQMLQDIDLLVVDLQDIGARPYTFSVTMLLAMEACGQAGIPVWVLDRPNPLGGTRVRGNVLLPRFRSFIGLYPLPMQHGLTMGELALLGVRHLGVQCDLEVVAMEGWGRNMAWRDCRLPWVNPSPNIPSLETAHVFPGQVLWEGTNFSEGRGTTRPFELFGHPGFDPFRHLDSLQERLKAGGAEDCRLRPVFFEPTFEKWQGQSCGGYQLHITGPRFNPWLTSLLALQGVYQESGCLEWRQPPFEYEEKLLPIDILNGDDAVRRWVEEDEAADTLLSIAQAPEFERYLEQRGSVLMYA</sequence>
<evidence type="ECO:0000259" key="2">
    <source>
        <dbReference type="Pfam" id="PF20732"/>
    </source>
</evidence>
<comment type="caution">
    <text evidence="3">The sequence shown here is derived from an EMBL/GenBank/DDBJ whole genome shotgun (WGS) entry which is preliminary data.</text>
</comment>
<dbReference type="PANTHER" id="PTHR42915">
    <property type="entry name" value="HYPOTHETICAL 460 KDA PROTEIN IN FEUA-SIGW INTERGENIC REGION [PRECURSOR]"/>
    <property type="match status" value="1"/>
</dbReference>
<feature type="domain" description="Peptidoglycan beta-N-acetylmuramidase NamZ N-terminal" evidence="1">
    <location>
        <begin position="24"/>
        <end position="226"/>
    </location>
</feature>
<evidence type="ECO:0000313" key="4">
    <source>
        <dbReference type="Proteomes" id="UP000321580"/>
    </source>
</evidence>
<dbReference type="OrthoDB" id="9801061at2"/>
<dbReference type="Gene3D" id="3.90.1150.140">
    <property type="match status" value="1"/>
</dbReference>
<evidence type="ECO:0000313" key="3">
    <source>
        <dbReference type="EMBL" id="TXB64869.1"/>
    </source>
</evidence>
<dbReference type="Pfam" id="PF20732">
    <property type="entry name" value="NamZ_C"/>
    <property type="match status" value="1"/>
</dbReference>
<dbReference type="GO" id="GO:0033922">
    <property type="term" value="F:peptidoglycan beta-N-acetylmuramidase activity"/>
    <property type="evidence" value="ECO:0007669"/>
    <property type="project" value="InterPro"/>
</dbReference>
<reference evidence="3 4" key="1">
    <citation type="submission" date="2019-08" db="EMBL/GenBank/DDBJ databases">
        <title>Genome of Phaeodactylibacter luteus.</title>
        <authorList>
            <person name="Bowman J.P."/>
        </authorList>
    </citation>
    <scope>NUCLEOTIDE SEQUENCE [LARGE SCALE GENOMIC DNA]</scope>
    <source>
        <strain evidence="3 4">KCTC 42180</strain>
    </source>
</reference>
<dbReference type="PIRSF" id="PIRSF016719">
    <property type="entry name" value="UCP016719"/>
    <property type="match status" value="1"/>
</dbReference>
<dbReference type="InterPro" id="IPR048502">
    <property type="entry name" value="NamZ_N"/>
</dbReference>
<dbReference type="EMBL" id="VOOR01000010">
    <property type="protein sequence ID" value="TXB64869.1"/>
    <property type="molecule type" value="Genomic_DNA"/>
</dbReference>
<proteinExistence type="predicted"/>
<dbReference type="Pfam" id="PF07075">
    <property type="entry name" value="NamZ_N"/>
    <property type="match status" value="1"/>
</dbReference>
<dbReference type="PANTHER" id="PTHR42915:SF1">
    <property type="entry name" value="PEPTIDOGLYCAN BETA-N-ACETYLMURAMIDASE NAMZ"/>
    <property type="match status" value="1"/>
</dbReference>
<feature type="domain" description="Peptidoglycan beta-N-acetylmuramidase NamZ C-terminal" evidence="2">
    <location>
        <begin position="231"/>
        <end position="393"/>
    </location>
</feature>
<evidence type="ECO:0000259" key="1">
    <source>
        <dbReference type="Pfam" id="PF07075"/>
    </source>
</evidence>
<keyword evidence="4" id="KW-1185">Reference proteome</keyword>
<dbReference type="InterPro" id="IPR008302">
    <property type="entry name" value="NamZ"/>
</dbReference>
<dbReference type="RefSeq" id="WP_147166636.1">
    <property type="nucleotide sequence ID" value="NZ_VOOR01000010.1"/>
</dbReference>
<dbReference type="AlphaFoldDB" id="A0A5C6RS54"/>
<name>A0A5C6RS54_9BACT</name>
<organism evidence="3 4">
    <name type="scientific">Phaeodactylibacter luteus</name>
    <dbReference type="NCBI Taxonomy" id="1564516"/>
    <lineage>
        <taxon>Bacteria</taxon>
        <taxon>Pseudomonadati</taxon>
        <taxon>Bacteroidota</taxon>
        <taxon>Saprospiria</taxon>
        <taxon>Saprospirales</taxon>
        <taxon>Haliscomenobacteraceae</taxon>
        <taxon>Phaeodactylibacter</taxon>
    </lineage>
</organism>
<dbReference type="Proteomes" id="UP000321580">
    <property type="component" value="Unassembled WGS sequence"/>
</dbReference>
<protein>
    <submittedName>
        <fullName evidence="3">DUF1343 domain-containing protein</fullName>
    </submittedName>
</protein>